<evidence type="ECO:0000313" key="2">
    <source>
        <dbReference type="EMBL" id="CAB4740844.1"/>
    </source>
</evidence>
<evidence type="ECO:0000313" key="1">
    <source>
        <dbReference type="EMBL" id="CAB4711327.1"/>
    </source>
</evidence>
<sequence length="72" mass="7662">MPAVLGETTTGPVAADIPLCGGHGLPMTHQYEARTRCRFLDAHDTFTGGWFSTEFQKASSGVATMRAYRAGG</sequence>
<dbReference type="EMBL" id="CAEZYY010000003">
    <property type="protein sequence ID" value="CAB4740844.1"/>
    <property type="molecule type" value="Genomic_DNA"/>
</dbReference>
<evidence type="ECO:0000313" key="3">
    <source>
        <dbReference type="EMBL" id="CAB4871405.1"/>
    </source>
</evidence>
<protein>
    <submittedName>
        <fullName evidence="3">Unannotated protein</fullName>
    </submittedName>
</protein>
<gene>
    <name evidence="1" type="ORF">UFOPK2602_01175</name>
    <name evidence="2" type="ORF">UFOPK2806_00364</name>
    <name evidence="3" type="ORF">UFOPK3417_00763</name>
    <name evidence="4" type="ORF">UFOPK4306_01719</name>
</gene>
<name>A0A6J7DR48_9ZZZZ</name>
<dbReference type="EMBL" id="CAEZXX010000073">
    <property type="protein sequence ID" value="CAB4711327.1"/>
    <property type="molecule type" value="Genomic_DNA"/>
</dbReference>
<accession>A0A6J7DR48</accession>
<dbReference type="EMBL" id="CAFBQP010000069">
    <property type="protein sequence ID" value="CAB5066030.1"/>
    <property type="molecule type" value="Genomic_DNA"/>
</dbReference>
<dbReference type="EMBL" id="CAFBLR010000057">
    <property type="protein sequence ID" value="CAB4871405.1"/>
    <property type="molecule type" value="Genomic_DNA"/>
</dbReference>
<organism evidence="3">
    <name type="scientific">freshwater metagenome</name>
    <dbReference type="NCBI Taxonomy" id="449393"/>
    <lineage>
        <taxon>unclassified sequences</taxon>
        <taxon>metagenomes</taxon>
        <taxon>ecological metagenomes</taxon>
    </lineage>
</organism>
<proteinExistence type="predicted"/>
<dbReference type="AlphaFoldDB" id="A0A6J7DR48"/>
<evidence type="ECO:0000313" key="4">
    <source>
        <dbReference type="EMBL" id="CAB5066030.1"/>
    </source>
</evidence>
<reference evidence="3" key="1">
    <citation type="submission" date="2020-05" db="EMBL/GenBank/DDBJ databases">
        <authorList>
            <person name="Chiriac C."/>
            <person name="Salcher M."/>
            <person name="Ghai R."/>
            <person name="Kavagutti S V."/>
        </authorList>
    </citation>
    <scope>NUCLEOTIDE SEQUENCE</scope>
</reference>